<dbReference type="Pfam" id="PF24905">
    <property type="entry name" value="TTC3_9th"/>
    <property type="match status" value="1"/>
</dbReference>
<keyword evidence="1 3" id="KW-0863">Zinc-finger</keyword>
<comment type="caution">
    <text evidence="8">The sequence shown here is derived from an EMBL/GenBank/DDBJ whole genome shotgun (WGS) entry which is preliminary data.</text>
</comment>
<evidence type="ECO:0000313" key="8">
    <source>
        <dbReference type="EMBL" id="RZF48385.1"/>
    </source>
</evidence>
<evidence type="ECO:0000259" key="7">
    <source>
        <dbReference type="PROSITE" id="PS50089"/>
    </source>
</evidence>
<organism evidence="8 9">
    <name type="scientific">Laodelphax striatellus</name>
    <name type="common">Small brown planthopper</name>
    <name type="synonym">Delphax striatella</name>
    <dbReference type="NCBI Taxonomy" id="195883"/>
    <lineage>
        <taxon>Eukaryota</taxon>
        <taxon>Metazoa</taxon>
        <taxon>Ecdysozoa</taxon>
        <taxon>Arthropoda</taxon>
        <taxon>Hexapoda</taxon>
        <taxon>Insecta</taxon>
        <taxon>Pterygota</taxon>
        <taxon>Neoptera</taxon>
        <taxon>Paraneoptera</taxon>
        <taxon>Hemiptera</taxon>
        <taxon>Auchenorrhyncha</taxon>
        <taxon>Fulgoroidea</taxon>
        <taxon>Delphacidae</taxon>
        <taxon>Criomorphinae</taxon>
        <taxon>Laodelphax</taxon>
    </lineage>
</organism>
<dbReference type="InterPro" id="IPR056870">
    <property type="entry name" value="TTC3/DZIP3/RBM44-like_helical"/>
</dbReference>
<feature type="compositionally biased region" description="Basic and acidic residues" evidence="6">
    <location>
        <begin position="674"/>
        <end position="684"/>
    </location>
</feature>
<dbReference type="SMART" id="SM00028">
    <property type="entry name" value="TPR"/>
    <property type="match status" value="4"/>
</dbReference>
<dbReference type="Pfam" id="PF13639">
    <property type="entry name" value="zf-RING_2"/>
    <property type="match status" value="1"/>
</dbReference>
<dbReference type="STRING" id="195883.A0A482XQG2"/>
<dbReference type="PROSITE" id="PS50089">
    <property type="entry name" value="ZF_RING_2"/>
    <property type="match status" value="1"/>
</dbReference>
<feature type="domain" description="RING-type" evidence="7">
    <location>
        <begin position="1315"/>
        <end position="1355"/>
    </location>
</feature>
<keyword evidence="2" id="KW-0862">Zinc</keyword>
<dbReference type="InterPro" id="IPR019734">
    <property type="entry name" value="TPR_rpt"/>
</dbReference>
<feature type="region of interest" description="Disordered" evidence="6">
    <location>
        <begin position="1090"/>
        <end position="1118"/>
    </location>
</feature>
<feature type="region of interest" description="Disordered" evidence="6">
    <location>
        <begin position="1186"/>
        <end position="1215"/>
    </location>
</feature>
<feature type="compositionally biased region" description="Basic and acidic residues" evidence="6">
    <location>
        <begin position="471"/>
        <end position="487"/>
    </location>
</feature>
<evidence type="ECO:0000256" key="5">
    <source>
        <dbReference type="SAM" id="Coils"/>
    </source>
</evidence>
<gene>
    <name evidence="8" type="ORF">LSTR_LSTR007552</name>
</gene>
<evidence type="ECO:0000256" key="2">
    <source>
        <dbReference type="ARBA" id="ARBA00022833"/>
    </source>
</evidence>
<feature type="coiled-coil region" evidence="5">
    <location>
        <begin position="792"/>
        <end position="982"/>
    </location>
</feature>
<dbReference type="GO" id="GO:0008270">
    <property type="term" value="F:zinc ion binding"/>
    <property type="evidence" value="ECO:0007669"/>
    <property type="project" value="UniProtKB-KW"/>
</dbReference>
<feature type="region of interest" description="Disordered" evidence="6">
    <location>
        <begin position="674"/>
        <end position="765"/>
    </location>
</feature>
<dbReference type="PANTHER" id="PTHR17550">
    <property type="entry name" value="E3 UBIQUITIN-PROTEIN LIGASE TTC3"/>
    <property type="match status" value="1"/>
</dbReference>
<protein>
    <recommendedName>
        <fullName evidence="7">RING-type domain-containing protein</fullName>
    </recommendedName>
</protein>
<reference evidence="8 9" key="1">
    <citation type="journal article" date="2017" name="Gigascience">
        <title>Genome sequence of the small brown planthopper, Laodelphax striatellus.</title>
        <authorList>
            <person name="Zhu J."/>
            <person name="Jiang F."/>
            <person name="Wang X."/>
            <person name="Yang P."/>
            <person name="Bao Y."/>
            <person name="Zhao W."/>
            <person name="Wang W."/>
            <person name="Lu H."/>
            <person name="Wang Q."/>
            <person name="Cui N."/>
            <person name="Li J."/>
            <person name="Chen X."/>
            <person name="Luo L."/>
            <person name="Yu J."/>
            <person name="Kang L."/>
            <person name="Cui F."/>
        </authorList>
    </citation>
    <scope>NUCLEOTIDE SEQUENCE [LARGE SCALE GENOMIC DNA]</scope>
    <source>
        <strain evidence="8">Lst14</strain>
    </source>
</reference>
<dbReference type="SMR" id="A0A482XQG2"/>
<dbReference type="Gene3D" id="3.30.40.10">
    <property type="entry name" value="Zinc/RING finger domain, C3HC4 (zinc finger)"/>
    <property type="match status" value="1"/>
</dbReference>
<dbReference type="InterPro" id="IPR043866">
    <property type="entry name" value="TTC3/DZIP3_dom"/>
</dbReference>
<dbReference type="SMART" id="SM00184">
    <property type="entry name" value="RING"/>
    <property type="match status" value="1"/>
</dbReference>
<dbReference type="GO" id="GO:0005737">
    <property type="term" value="C:cytoplasm"/>
    <property type="evidence" value="ECO:0007669"/>
    <property type="project" value="UniProtKB-ARBA"/>
</dbReference>
<keyword evidence="9" id="KW-1185">Reference proteome</keyword>
<dbReference type="SUPFAM" id="SSF48452">
    <property type="entry name" value="TPR-like"/>
    <property type="match status" value="2"/>
</dbReference>
<feature type="compositionally biased region" description="Acidic residues" evidence="6">
    <location>
        <begin position="695"/>
        <end position="717"/>
    </location>
</feature>
<name>A0A482XQG2_LAOST</name>
<dbReference type="InterPro" id="IPR013083">
    <property type="entry name" value="Znf_RING/FYVE/PHD"/>
</dbReference>
<dbReference type="Pfam" id="PF19179">
    <property type="entry name" value="TTC3_DZIP3_dom"/>
    <property type="match status" value="1"/>
</dbReference>
<feature type="region of interest" description="Disordered" evidence="6">
    <location>
        <begin position="1151"/>
        <end position="1174"/>
    </location>
</feature>
<feature type="compositionally biased region" description="Basic and acidic residues" evidence="6">
    <location>
        <begin position="742"/>
        <end position="765"/>
    </location>
</feature>
<evidence type="ECO:0000313" key="9">
    <source>
        <dbReference type="Proteomes" id="UP000291343"/>
    </source>
</evidence>
<dbReference type="UniPathway" id="UPA00143"/>
<dbReference type="OrthoDB" id="8062037at2759"/>
<dbReference type="SUPFAM" id="SSF57850">
    <property type="entry name" value="RING/U-box"/>
    <property type="match status" value="1"/>
</dbReference>
<keyword evidence="1 3" id="KW-0479">Metal-binding</keyword>
<feature type="region of interest" description="Disordered" evidence="6">
    <location>
        <begin position="458"/>
        <end position="518"/>
    </location>
</feature>
<keyword evidence="4" id="KW-0802">TPR repeat</keyword>
<keyword evidence="5" id="KW-0175">Coiled coil</keyword>
<dbReference type="InParanoid" id="A0A482XQG2"/>
<dbReference type="EMBL" id="QKKF02002514">
    <property type="protein sequence ID" value="RZF48385.1"/>
    <property type="molecule type" value="Genomic_DNA"/>
</dbReference>
<feature type="repeat" description="TPR" evidence="4">
    <location>
        <begin position="189"/>
        <end position="222"/>
    </location>
</feature>
<feature type="compositionally biased region" description="Acidic residues" evidence="6">
    <location>
        <begin position="725"/>
        <end position="741"/>
    </location>
</feature>
<dbReference type="InterPro" id="IPR001841">
    <property type="entry name" value="Znf_RING"/>
</dbReference>
<sequence>MDSKQTCLEWRKAEAASCRELGNFHFKNGHYDAAIFAYVEGLKFAKDDLLLHCNLAQAYIKLKQYHQACCHASAAIELDPTYWKGYARLAKGLYEIGQRVESIEVLMQGFGVCDQKEELQKCFYHIPATSDEESAAKAAKKLKKLFSEGAKKKEAEKKCQKSSTSNKKMDKNQNTVSVETVVPAPTTTFETLLKDGYEEAQKGAFSKALEFYKKALKIREEVPLKYLGFQEKQCIVLTYILNLMRIQTATFENLQQTISDLKITEEVGHFRILPAFHYIRSLAYFKLNRFKVAIEELESCIELISLKLPFIQLNWPCTSVVIRETNKEGLQDAINDLMMQAKSCLHNVPTAVCRFSQCHEVSSHFLPSEQIFVTDPDFVGYVTITCEEKCHVQYHLHCWKAYRERLSEFEKIADKDMLGKPCPTTDCLNSAGNQSSILLIEIYGQDGAIKTQMKLDPIAATGKQQSKNKKKREDSKSEDKKDKEKVPKVRKPSQRRKSQSDKKSVEQKSAVKPKKEPEEIFNGKMAQLINLRAINFGCASNSWNPNEAFYGRLDEKEVSNSFVLKRVDNPLFVPDHNDHMTVIRMKFYKLLRKESFLPIETIEEHWNDDDEFSSEIRNSLNGSSIVDFLLQSTLFALLDDLMCLSENLPEAYKETEESLQQSVAFMIEGFTETVEKTKKPEEPKASGSNEKMNEPNDDDDVDVEYNSESAEDSDGESFECYVSSENEDCQSELEDENEEVADLDKPPEHKEDESRGSPVHNKNEDPNKIQQFLREQSVQTEIVEENSDKNSIENLKKKIELFNENFTEKNKTIDSLKAELSKYKSLNQILREQAVQTENNEENSDKNVIENLKKKIELFNANFTEKTEKIDELTAELSKSNSINQKLETENTKLLNQNEKLNKKITNQTATFQKKEAALTKENEQLKSDGNAFRDKLEIREKEMEKLLVTLRQKQLDSEQYQKKLEQSVRDLQKDNEQLKFNSLKIETEGFLLALEMLEKRCHENIVGFDVLSSSSRLTNYSKIKDALAEWNKFKLKLNAAKNAMQNTMPTNGTNSKLYKLIGSIQEEEPKSIFNTLKVVRDLSNTTVQSATVQSEMPNNIEPQKPSKPVNGKVNNSKTDEVPIVSAAAVTSSQTDDDSASSSTHSVVVLPNLPRSESTQPGRHSAQGYYSHETASGSAAAAVLTTHSQKSADSPNDGVWEVSGKHSNRSKPDLLHSTSFTKKRQFSVLKENLQKLHPNKTESELEECIRTVRARNNNSLTGLRLNEIEYRVGKLLEERSKKPSTMGLDKFGKVGWSQINTTENNWSGNIELEDCIICSEEIDHLHCTTLECNHYFHTECIRKWLKEKSICPLCTTFTKMPDEFPAL</sequence>
<feature type="compositionally biased region" description="Polar residues" evidence="6">
    <location>
        <begin position="1090"/>
        <end position="1102"/>
    </location>
</feature>
<dbReference type="GO" id="GO:0016567">
    <property type="term" value="P:protein ubiquitination"/>
    <property type="evidence" value="ECO:0007669"/>
    <property type="project" value="UniProtKB-UniPathway"/>
</dbReference>
<evidence type="ECO:0000256" key="3">
    <source>
        <dbReference type="PROSITE-ProRule" id="PRU00175"/>
    </source>
</evidence>
<accession>A0A482XQG2</accession>
<dbReference type="Pfam" id="PF13181">
    <property type="entry name" value="TPR_8"/>
    <property type="match status" value="2"/>
</dbReference>
<feature type="compositionally biased region" description="Basic residues" evidence="6">
    <location>
        <begin position="488"/>
        <end position="497"/>
    </location>
</feature>
<evidence type="ECO:0000256" key="1">
    <source>
        <dbReference type="ARBA" id="ARBA00022771"/>
    </source>
</evidence>
<dbReference type="PANTHER" id="PTHR17550:SF4">
    <property type="entry name" value="E3 UBIQUITIN-PROTEIN LIGASE TTC3"/>
    <property type="match status" value="1"/>
</dbReference>
<dbReference type="PROSITE" id="PS50005">
    <property type="entry name" value="TPR"/>
    <property type="match status" value="1"/>
</dbReference>
<dbReference type="Gene3D" id="1.25.40.10">
    <property type="entry name" value="Tetratricopeptide repeat domain"/>
    <property type="match status" value="2"/>
</dbReference>
<evidence type="ECO:0000256" key="6">
    <source>
        <dbReference type="SAM" id="MobiDB-lite"/>
    </source>
</evidence>
<evidence type="ECO:0000256" key="4">
    <source>
        <dbReference type="PROSITE-ProRule" id="PRU00339"/>
    </source>
</evidence>
<dbReference type="Proteomes" id="UP000291343">
    <property type="component" value="Unassembled WGS sequence"/>
</dbReference>
<proteinExistence type="predicted"/>
<dbReference type="InterPro" id="IPR011990">
    <property type="entry name" value="TPR-like_helical_dom_sf"/>
</dbReference>